<feature type="chain" id="PRO_5032825892" evidence="3">
    <location>
        <begin position="25"/>
        <end position="358"/>
    </location>
</feature>
<reference evidence="5 6" key="1">
    <citation type="submission" date="2020-07" db="EMBL/GenBank/DDBJ databases">
        <title>Sequencing the genomes of 1000 actinobacteria strains.</title>
        <authorList>
            <person name="Klenk H.-P."/>
        </authorList>
    </citation>
    <scope>NUCLEOTIDE SEQUENCE [LARGE SCALE GENOMIC DNA]</scope>
    <source>
        <strain evidence="5 6">DSM 45927</strain>
    </source>
</reference>
<sequence length="358" mass="37476">MMRKRIRYGVTAAALAGVMLAATACGGTTRGDDSGDGSGGGAQGEADPNAEIPEGLAISFLPKQLNNPYMTYANSGGQEAVEELAGEFKEVGPSEANASSQVSYINTLSQQGSDAIVIAANDPDAVCGALNQARQAGSVVVSYDSDTNPDCRDVFINQATAEDIARIQVEMVAEQIGGEGEIAFLSATPNATNQNTWLELMEEELAKEEYADIEVVDTVYGNDDDQKSFNEMQALLQSHPDLAGVVAPTTVGLAAAARYLSGSDFKGEVVLTGLGTPNQMQEYVADGTVEEFALWDPKDMGYLAGYAAASLSAGRITGAEGETFEAGRLGDYEIGANGEVVLGPPTVFNADNIDDYDF</sequence>
<dbReference type="PANTHER" id="PTHR30036:SF8">
    <property type="entry name" value="ABC-TYPE SUGAR TRANSPORT SYSTEM PERIPLASMIC COMPONENT-LIKE PROTEIN"/>
    <property type="match status" value="1"/>
</dbReference>
<dbReference type="PROSITE" id="PS51257">
    <property type="entry name" value="PROKAR_LIPOPROTEIN"/>
    <property type="match status" value="1"/>
</dbReference>
<dbReference type="EMBL" id="JACCFO010000001">
    <property type="protein sequence ID" value="NYI99269.1"/>
    <property type="molecule type" value="Genomic_DNA"/>
</dbReference>
<name>A0A853BTW4_9ACTN</name>
<dbReference type="Proteomes" id="UP000575985">
    <property type="component" value="Unassembled WGS sequence"/>
</dbReference>
<dbReference type="RefSeq" id="WP_179770272.1">
    <property type="nucleotide sequence ID" value="NZ_JACCFO010000001.1"/>
</dbReference>
<organism evidence="5 6">
    <name type="scientific">Streptomonospora nanhaiensis</name>
    <dbReference type="NCBI Taxonomy" id="1323731"/>
    <lineage>
        <taxon>Bacteria</taxon>
        <taxon>Bacillati</taxon>
        <taxon>Actinomycetota</taxon>
        <taxon>Actinomycetes</taxon>
        <taxon>Streptosporangiales</taxon>
        <taxon>Nocardiopsidaceae</taxon>
        <taxon>Streptomonospora</taxon>
    </lineage>
</organism>
<evidence type="ECO:0000313" key="5">
    <source>
        <dbReference type="EMBL" id="NYI99269.1"/>
    </source>
</evidence>
<dbReference type="AlphaFoldDB" id="A0A853BTW4"/>
<dbReference type="InterPro" id="IPR013459">
    <property type="entry name" value="RhaS"/>
</dbReference>
<dbReference type="SUPFAM" id="SSF53822">
    <property type="entry name" value="Periplasmic binding protein-like I"/>
    <property type="match status" value="1"/>
</dbReference>
<comment type="subcellular location">
    <subcellularLocation>
        <location evidence="1">Cell envelope</location>
    </subcellularLocation>
</comment>
<dbReference type="NCBIfam" id="TIGR02637">
    <property type="entry name" value="RhaS"/>
    <property type="match status" value="1"/>
</dbReference>
<keyword evidence="3" id="KW-0732">Signal</keyword>
<evidence type="ECO:0000256" key="2">
    <source>
        <dbReference type="SAM" id="MobiDB-lite"/>
    </source>
</evidence>
<feature type="signal peptide" evidence="3">
    <location>
        <begin position="1"/>
        <end position="24"/>
    </location>
</feature>
<dbReference type="GO" id="GO:0030288">
    <property type="term" value="C:outer membrane-bounded periplasmic space"/>
    <property type="evidence" value="ECO:0007669"/>
    <property type="project" value="TreeGrafter"/>
</dbReference>
<feature type="domain" description="Periplasmic binding protein" evidence="4">
    <location>
        <begin position="58"/>
        <end position="314"/>
    </location>
</feature>
<evidence type="ECO:0000259" key="4">
    <source>
        <dbReference type="Pfam" id="PF13407"/>
    </source>
</evidence>
<dbReference type="Gene3D" id="3.40.50.2300">
    <property type="match status" value="2"/>
</dbReference>
<keyword evidence="6" id="KW-1185">Reference proteome</keyword>
<dbReference type="InterPro" id="IPR025997">
    <property type="entry name" value="SBP_2_dom"/>
</dbReference>
<dbReference type="GO" id="GO:0015762">
    <property type="term" value="P:rhamnose transmembrane transport"/>
    <property type="evidence" value="ECO:0007669"/>
    <property type="project" value="InterPro"/>
</dbReference>
<evidence type="ECO:0000256" key="3">
    <source>
        <dbReference type="SAM" id="SignalP"/>
    </source>
</evidence>
<dbReference type="InterPro" id="IPR028082">
    <property type="entry name" value="Peripla_BP_I"/>
</dbReference>
<gene>
    <name evidence="5" type="ORF">HNR12_005546</name>
</gene>
<proteinExistence type="predicted"/>
<evidence type="ECO:0000313" key="6">
    <source>
        <dbReference type="Proteomes" id="UP000575985"/>
    </source>
</evidence>
<dbReference type="Pfam" id="PF13407">
    <property type="entry name" value="Peripla_BP_4"/>
    <property type="match status" value="1"/>
</dbReference>
<protein>
    <submittedName>
        <fullName evidence="5">Rhamnose transport system substrate-binding protein</fullName>
    </submittedName>
</protein>
<dbReference type="GO" id="GO:0030246">
    <property type="term" value="F:carbohydrate binding"/>
    <property type="evidence" value="ECO:0007669"/>
    <property type="project" value="TreeGrafter"/>
</dbReference>
<dbReference type="PANTHER" id="PTHR30036">
    <property type="entry name" value="D-XYLOSE-BINDING PERIPLASMIC PROTEIN"/>
    <property type="match status" value="1"/>
</dbReference>
<dbReference type="InterPro" id="IPR050555">
    <property type="entry name" value="Bact_Solute-Bind_Prot2"/>
</dbReference>
<evidence type="ECO:0000256" key="1">
    <source>
        <dbReference type="ARBA" id="ARBA00004196"/>
    </source>
</evidence>
<accession>A0A853BTW4</accession>
<comment type="caution">
    <text evidence="5">The sequence shown here is derived from an EMBL/GenBank/DDBJ whole genome shotgun (WGS) entry which is preliminary data.</text>
</comment>
<feature type="region of interest" description="Disordered" evidence="2">
    <location>
        <begin position="29"/>
        <end position="49"/>
    </location>
</feature>
<dbReference type="CDD" id="cd20000">
    <property type="entry name" value="PBP1_ABC_rhamnose"/>
    <property type="match status" value="1"/>
</dbReference>